<feature type="compositionally biased region" description="Basic residues" evidence="1">
    <location>
        <begin position="1"/>
        <end position="19"/>
    </location>
</feature>
<name>A0A395RJM3_9HYPO</name>
<comment type="caution">
    <text evidence="2">The sequence shown here is derived from an EMBL/GenBank/DDBJ whole genome shotgun (WGS) entry which is preliminary data.</text>
</comment>
<dbReference type="OrthoDB" id="5428259at2759"/>
<dbReference type="STRING" id="694270.A0A395RJM3"/>
<accession>A0A395RJM3</accession>
<feature type="region of interest" description="Disordered" evidence="1">
    <location>
        <begin position="1"/>
        <end position="33"/>
    </location>
</feature>
<feature type="region of interest" description="Disordered" evidence="1">
    <location>
        <begin position="127"/>
        <end position="198"/>
    </location>
</feature>
<organism evidence="2 3">
    <name type="scientific">Fusarium longipes</name>
    <dbReference type="NCBI Taxonomy" id="694270"/>
    <lineage>
        <taxon>Eukaryota</taxon>
        <taxon>Fungi</taxon>
        <taxon>Dikarya</taxon>
        <taxon>Ascomycota</taxon>
        <taxon>Pezizomycotina</taxon>
        <taxon>Sordariomycetes</taxon>
        <taxon>Hypocreomycetidae</taxon>
        <taxon>Hypocreales</taxon>
        <taxon>Nectriaceae</taxon>
        <taxon>Fusarium</taxon>
    </lineage>
</organism>
<reference evidence="2 3" key="1">
    <citation type="journal article" date="2018" name="PLoS Pathog.">
        <title>Evolution of structural diversity of trichothecenes, a family of toxins produced by plant pathogenic and entomopathogenic fungi.</title>
        <authorList>
            <person name="Proctor R.H."/>
            <person name="McCormick S.P."/>
            <person name="Kim H.S."/>
            <person name="Cardoza R.E."/>
            <person name="Stanley A.M."/>
            <person name="Lindo L."/>
            <person name="Kelly A."/>
            <person name="Brown D.W."/>
            <person name="Lee T."/>
            <person name="Vaughan M.M."/>
            <person name="Alexander N.J."/>
            <person name="Busman M."/>
            <person name="Gutierrez S."/>
        </authorList>
    </citation>
    <scope>NUCLEOTIDE SEQUENCE [LARGE SCALE GENOMIC DNA]</scope>
    <source>
        <strain evidence="2 3">NRRL 20695</strain>
    </source>
</reference>
<feature type="compositionally biased region" description="Basic residues" evidence="1">
    <location>
        <begin position="147"/>
        <end position="156"/>
    </location>
</feature>
<feature type="compositionally biased region" description="Polar residues" evidence="1">
    <location>
        <begin position="131"/>
        <end position="142"/>
    </location>
</feature>
<dbReference type="AlphaFoldDB" id="A0A395RJM3"/>
<proteinExistence type="predicted"/>
<protein>
    <submittedName>
        <fullName evidence="2">Uncharacterized protein</fullName>
    </submittedName>
</protein>
<feature type="compositionally biased region" description="Polar residues" evidence="1">
    <location>
        <begin position="176"/>
        <end position="185"/>
    </location>
</feature>
<evidence type="ECO:0000313" key="2">
    <source>
        <dbReference type="EMBL" id="RGP60253.1"/>
    </source>
</evidence>
<dbReference type="EMBL" id="PXOG01000346">
    <property type="protein sequence ID" value="RGP60253.1"/>
    <property type="molecule type" value="Genomic_DNA"/>
</dbReference>
<evidence type="ECO:0000313" key="3">
    <source>
        <dbReference type="Proteomes" id="UP000266234"/>
    </source>
</evidence>
<gene>
    <name evidence="2" type="ORF">FLONG3_10934</name>
</gene>
<sequence length="455" mass="50399">MARGTKHTSKSVPLNKRKMKQEMSMSPATKLEGDDLMSDFPLFPGFLDIEPDNDVQDGFGLGNDSILLKGQVWPGMGKMDLADDETRKARNQKKPASVIDKMKRASECIEPTQVIMSSKLEIERTKDVYDDTSSPVPGQAESTPPKKVSKPKRKKPTPLTEISGNVPKQRRRITRGQKSTVGKTTTSHKEQGLQEESETCLSPVQAKGVHDIFCDEITRTASISEPPLSMSHSDYRLEPRNKHGARSMNSFFHSNLVSPTPQARDLAPRHLQVREMSSSLRPESFPPGSFSHVEASYAMRDATIYNASSRLPFLPTVYSQFREPASDHLRSVANYGFQLKHEEYPGSHTGEPVQGTNSPFIGMPGTDTLFANDRPFMSSYNQGAPNATFSPLSFSPINRQTDHSQTGRETQQQTNTCEAIEANGLSEEQELNLNGSWSLHGVDSDMGFPHGLAMD</sequence>
<evidence type="ECO:0000256" key="1">
    <source>
        <dbReference type="SAM" id="MobiDB-lite"/>
    </source>
</evidence>
<dbReference type="Proteomes" id="UP000266234">
    <property type="component" value="Unassembled WGS sequence"/>
</dbReference>
<keyword evidence="3" id="KW-1185">Reference proteome</keyword>